<dbReference type="InterPro" id="IPR012132">
    <property type="entry name" value="GMC_OxRdtase"/>
</dbReference>
<evidence type="ECO:0000256" key="3">
    <source>
        <dbReference type="ARBA" id="ARBA00011245"/>
    </source>
</evidence>
<dbReference type="Pfam" id="PF00732">
    <property type="entry name" value="GMC_oxred_N"/>
    <property type="match status" value="1"/>
</dbReference>
<name>A0A4Q2DG63_9AGAR</name>
<dbReference type="EMBL" id="SDEE01000238">
    <property type="protein sequence ID" value="RXW18820.1"/>
    <property type="molecule type" value="Genomic_DNA"/>
</dbReference>
<feature type="domain" description="Glucose-methanol-choline oxidoreductase N-terminal" evidence="9">
    <location>
        <begin position="250"/>
        <end position="264"/>
    </location>
</feature>
<comment type="caution">
    <text evidence="10">The sequence shown here is derived from an EMBL/GenBank/DDBJ whole genome shotgun (WGS) entry which is preliminary data.</text>
</comment>
<comment type="subunit">
    <text evidence="3">Monomer.</text>
</comment>
<dbReference type="PROSITE" id="PS00624">
    <property type="entry name" value="GMC_OXRED_2"/>
    <property type="match status" value="1"/>
</dbReference>
<comment type="cofactor">
    <cofactor evidence="1">
        <name>FAD</name>
        <dbReference type="ChEBI" id="CHEBI:57692"/>
    </cofactor>
</comment>
<dbReference type="GO" id="GO:0016614">
    <property type="term" value="F:oxidoreductase activity, acting on CH-OH group of donors"/>
    <property type="evidence" value="ECO:0007669"/>
    <property type="project" value="InterPro"/>
</dbReference>
<keyword evidence="7" id="KW-0560">Oxidoreductase</keyword>
<evidence type="ECO:0000256" key="4">
    <source>
        <dbReference type="ARBA" id="ARBA00022630"/>
    </source>
</evidence>
<dbReference type="PANTHER" id="PTHR11552:SF201">
    <property type="entry name" value="GLUCOSE-METHANOL-CHOLINE OXIDOREDUCTASE N-TERMINAL DOMAIN-CONTAINING PROTEIN"/>
    <property type="match status" value="1"/>
</dbReference>
<dbReference type="Gene3D" id="3.30.560.10">
    <property type="entry name" value="Glucose Oxidase, domain 3"/>
    <property type="match status" value="1"/>
</dbReference>
<keyword evidence="8" id="KW-0325">Glycoprotein</keyword>
<dbReference type="Gene3D" id="4.10.450.10">
    <property type="entry name" value="Glucose Oxidase, domain 2"/>
    <property type="match status" value="1"/>
</dbReference>
<keyword evidence="5" id="KW-0732">Signal</keyword>
<evidence type="ECO:0000256" key="5">
    <source>
        <dbReference type="ARBA" id="ARBA00022729"/>
    </source>
</evidence>
<evidence type="ECO:0000259" key="9">
    <source>
        <dbReference type="PROSITE" id="PS00624"/>
    </source>
</evidence>
<proteinExistence type="inferred from homology"/>
<keyword evidence="6" id="KW-0274">FAD</keyword>
<evidence type="ECO:0000256" key="2">
    <source>
        <dbReference type="ARBA" id="ARBA00010790"/>
    </source>
</evidence>
<evidence type="ECO:0000256" key="7">
    <source>
        <dbReference type="ARBA" id="ARBA00023002"/>
    </source>
</evidence>
<dbReference type="GO" id="GO:0050660">
    <property type="term" value="F:flavin adenine dinucleotide binding"/>
    <property type="evidence" value="ECO:0007669"/>
    <property type="project" value="InterPro"/>
</dbReference>
<evidence type="ECO:0000256" key="8">
    <source>
        <dbReference type="ARBA" id="ARBA00023180"/>
    </source>
</evidence>
<keyword evidence="11" id="KW-1185">Reference proteome</keyword>
<evidence type="ECO:0000256" key="1">
    <source>
        <dbReference type="ARBA" id="ARBA00001974"/>
    </source>
</evidence>
<dbReference type="PANTHER" id="PTHR11552">
    <property type="entry name" value="GLUCOSE-METHANOL-CHOLINE GMC OXIDOREDUCTASE"/>
    <property type="match status" value="1"/>
</dbReference>
<accession>A0A4Q2DG63</accession>
<dbReference type="SUPFAM" id="SSF51905">
    <property type="entry name" value="FAD/NAD(P)-binding domain"/>
    <property type="match status" value="1"/>
</dbReference>
<dbReference type="Gene3D" id="3.50.50.60">
    <property type="entry name" value="FAD/NAD(P)-binding domain"/>
    <property type="match status" value="2"/>
</dbReference>
<dbReference type="Proteomes" id="UP000290288">
    <property type="component" value="Unassembled WGS sequence"/>
</dbReference>
<organism evidence="10 11">
    <name type="scientific">Candolleomyces aberdarensis</name>
    <dbReference type="NCBI Taxonomy" id="2316362"/>
    <lineage>
        <taxon>Eukaryota</taxon>
        <taxon>Fungi</taxon>
        <taxon>Dikarya</taxon>
        <taxon>Basidiomycota</taxon>
        <taxon>Agaricomycotina</taxon>
        <taxon>Agaricomycetes</taxon>
        <taxon>Agaricomycetidae</taxon>
        <taxon>Agaricales</taxon>
        <taxon>Agaricineae</taxon>
        <taxon>Psathyrellaceae</taxon>
        <taxon>Candolleomyces</taxon>
    </lineage>
</organism>
<evidence type="ECO:0000313" key="10">
    <source>
        <dbReference type="EMBL" id="RXW18820.1"/>
    </source>
</evidence>
<dbReference type="InterPro" id="IPR000172">
    <property type="entry name" value="GMC_OxRdtase_N"/>
</dbReference>
<gene>
    <name evidence="10" type="ORF">EST38_g7027</name>
</gene>
<dbReference type="InterPro" id="IPR027424">
    <property type="entry name" value="Glucose_Oxidase_domain_2"/>
</dbReference>
<dbReference type="OrthoDB" id="269227at2759"/>
<evidence type="ECO:0000256" key="6">
    <source>
        <dbReference type="ARBA" id="ARBA00022827"/>
    </source>
</evidence>
<protein>
    <recommendedName>
        <fullName evidence="9">Glucose-methanol-choline oxidoreductase N-terminal domain-containing protein</fullName>
    </recommendedName>
</protein>
<dbReference type="AlphaFoldDB" id="A0A4Q2DG63"/>
<sequence length="296" mass="31813">MAEASSVSFDYIVIGGGTAGLVVASRLAEDEGTWGTEYDWKTTSIPTENVGPIYMARGKGLGGSSIVNLMQLGRAPSTEYDALEAWGNPGWTATEFSKYFRKSQTLAYNETKADEFGLKPDPALYGSGPILNTLPKITADVYPAWVEAYEELGVPFNPTADGGENLGAWPGASAIQNETFTRITSATAYYEANRRKRNLKVITSAHVSRIVFSKAQDGKDVIATGVEYIVDGTNSTNIVHAKKEVILSAGSLMTPQILELSGIGDSKILSQHNISVLIDLPGVGNNLQVRPKIEDM</sequence>
<keyword evidence="4" id="KW-0285">Flavoprotein</keyword>
<evidence type="ECO:0000313" key="11">
    <source>
        <dbReference type="Proteomes" id="UP000290288"/>
    </source>
</evidence>
<comment type="similarity">
    <text evidence="2">Belongs to the GMC oxidoreductase family.</text>
</comment>
<dbReference type="InterPro" id="IPR036188">
    <property type="entry name" value="FAD/NAD-bd_sf"/>
</dbReference>
<dbReference type="STRING" id="2316362.A0A4Q2DG63"/>
<reference evidence="10 11" key="1">
    <citation type="submission" date="2019-01" db="EMBL/GenBank/DDBJ databases">
        <title>Draft genome sequence of Psathyrella aberdarensis IHI B618.</title>
        <authorList>
            <person name="Buettner E."/>
            <person name="Kellner H."/>
        </authorList>
    </citation>
    <scope>NUCLEOTIDE SEQUENCE [LARGE SCALE GENOMIC DNA]</scope>
    <source>
        <strain evidence="10 11">IHI B618</strain>
    </source>
</reference>